<dbReference type="SUPFAM" id="SSF90123">
    <property type="entry name" value="ABC transporter transmembrane region"/>
    <property type="match status" value="1"/>
</dbReference>
<dbReference type="PROSITE" id="PS50929">
    <property type="entry name" value="ABC_TM1F"/>
    <property type="match status" value="1"/>
</dbReference>
<evidence type="ECO:0000256" key="3">
    <source>
        <dbReference type="ARBA" id="ARBA00022448"/>
    </source>
</evidence>
<reference evidence="13" key="1">
    <citation type="submission" date="2020-10" db="EMBL/GenBank/DDBJ databases">
        <authorList>
            <person name="Gilroy R."/>
        </authorList>
    </citation>
    <scope>NUCLEOTIDE SEQUENCE</scope>
    <source>
        <strain evidence="13">ChiW17-6978</strain>
    </source>
</reference>
<dbReference type="GO" id="GO:0140359">
    <property type="term" value="F:ABC-type transporter activity"/>
    <property type="evidence" value="ECO:0007669"/>
    <property type="project" value="InterPro"/>
</dbReference>
<feature type="transmembrane region" description="Helical" evidence="10">
    <location>
        <begin position="157"/>
        <end position="174"/>
    </location>
</feature>
<evidence type="ECO:0000313" key="14">
    <source>
        <dbReference type="Proteomes" id="UP000886758"/>
    </source>
</evidence>
<keyword evidence="7 13" id="KW-0067">ATP-binding</keyword>
<evidence type="ECO:0000256" key="6">
    <source>
        <dbReference type="ARBA" id="ARBA00022741"/>
    </source>
</evidence>
<sequence length="575" mass="64219">MKNLYTYLKPYRKRMALGLSIKVIGTVVELFLPLIMGYMIDVVAPTEKVWVLVLWGLGMLFLAVTAFVTNVIANRMASKVAKDTTYLLRNDLFAKTLSLSSRQVDEVSLPSLVSRLSNDTYNVHQMIGMMQRLGVRAPVLLIGGVALTFTIDPILALILLVTVPILTLIVIVVSKKGIRLYTDLQKSSDQMVRKVRDDYTGIRVIKALSKGDYEKQTFRQINHQVMKNEVKAGRTMGLTNPLMNAILNLGMAAVIFVGAYRVYDGHTMPGDLLSFTSYFTIILNAVISVGRIFVILSKGSASSKRISTILNLPTELLPVPSTTSVVDSYFIRFDHVSFSYQSFLALNDVSFAIKKGESLGIIGATGSGKSTLISLLLRFYDVDQGQIFIDGKDVRSYTEEELRSKIGVVFQNDFLMASSIYDNIDFKRNLDLEQIKTAARYAKADDFIMEHDGYQAQLTSKGSNFSGGQKQRLLIARALAANPEILILDDSSSALDYKTDAMLRKTLLDHFKDTTIVLIAQRISSVRFADHILVLDQGRIVGFGRDEELMKNCPTYQQIYASQHQKRQKEGQTDE</sequence>
<dbReference type="AlphaFoldDB" id="A0A9D1GRD4"/>
<dbReference type="InterPro" id="IPR027417">
    <property type="entry name" value="P-loop_NTPase"/>
</dbReference>
<feature type="transmembrane region" description="Helical" evidence="10">
    <location>
        <begin position="21"/>
        <end position="40"/>
    </location>
</feature>
<evidence type="ECO:0000313" key="13">
    <source>
        <dbReference type="EMBL" id="HIT50175.1"/>
    </source>
</evidence>
<evidence type="ECO:0000256" key="5">
    <source>
        <dbReference type="ARBA" id="ARBA00022692"/>
    </source>
</evidence>
<reference evidence="13" key="2">
    <citation type="journal article" date="2021" name="PeerJ">
        <title>Extensive microbial diversity within the chicken gut microbiome revealed by metagenomics and culture.</title>
        <authorList>
            <person name="Gilroy R."/>
            <person name="Ravi A."/>
            <person name="Getino M."/>
            <person name="Pursley I."/>
            <person name="Horton D.L."/>
            <person name="Alikhan N.F."/>
            <person name="Baker D."/>
            <person name="Gharbi K."/>
            <person name="Hall N."/>
            <person name="Watson M."/>
            <person name="Adriaenssens E.M."/>
            <person name="Foster-Nyarko E."/>
            <person name="Jarju S."/>
            <person name="Secka A."/>
            <person name="Antonio M."/>
            <person name="Oren A."/>
            <person name="Chaudhuri R.R."/>
            <person name="La Ragione R."/>
            <person name="Hildebrand F."/>
            <person name="Pallen M.J."/>
        </authorList>
    </citation>
    <scope>NUCLEOTIDE SEQUENCE</scope>
    <source>
        <strain evidence="13">ChiW17-6978</strain>
    </source>
</reference>
<dbReference type="PROSITE" id="PS50893">
    <property type="entry name" value="ABC_TRANSPORTER_2"/>
    <property type="match status" value="1"/>
</dbReference>
<dbReference type="Gene3D" id="1.20.1560.10">
    <property type="entry name" value="ABC transporter type 1, transmembrane domain"/>
    <property type="match status" value="1"/>
</dbReference>
<dbReference type="Pfam" id="PF00664">
    <property type="entry name" value="ABC_membrane"/>
    <property type="match status" value="1"/>
</dbReference>
<comment type="similarity">
    <text evidence="2">Belongs to the ABC transporter superfamily.</text>
</comment>
<dbReference type="EMBL" id="DVLF01000121">
    <property type="protein sequence ID" value="HIT50175.1"/>
    <property type="molecule type" value="Genomic_DNA"/>
</dbReference>
<evidence type="ECO:0000256" key="10">
    <source>
        <dbReference type="SAM" id="Phobius"/>
    </source>
</evidence>
<evidence type="ECO:0000259" key="12">
    <source>
        <dbReference type="PROSITE" id="PS50929"/>
    </source>
</evidence>
<gene>
    <name evidence="13" type="ORF">IAD46_04020</name>
</gene>
<evidence type="ECO:0000256" key="8">
    <source>
        <dbReference type="ARBA" id="ARBA00022989"/>
    </source>
</evidence>
<dbReference type="InterPro" id="IPR039421">
    <property type="entry name" value="Type_1_exporter"/>
</dbReference>
<organism evidence="13 14">
    <name type="scientific">Candidatus Pelethenecus faecipullorum</name>
    <dbReference type="NCBI Taxonomy" id="2840900"/>
    <lineage>
        <taxon>Bacteria</taxon>
        <taxon>Bacillati</taxon>
        <taxon>Mycoplasmatota</taxon>
        <taxon>Mollicutes</taxon>
        <taxon>Candidatus Pelethenecus</taxon>
    </lineage>
</organism>
<keyword evidence="8 10" id="KW-1133">Transmembrane helix</keyword>
<evidence type="ECO:0000259" key="11">
    <source>
        <dbReference type="PROSITE" id="PS50893"/>
    </source>
</evidence>
<dbReference type="GO" id="GO:0005886">
    <property type="term" value="C:plasma membrane"/>
    <property type="evidence" value="ECO:0007669"/>
    <property type="project" value="UniProtKB-SubCell"/>
</dbReference>
<dbReference type="CDD" id="cd18548">
    <property type="entry name" value="ABC_6TM_Tm287_like"/>
    <property type="match status" value="1"/>
</dbReference>
<keyword evidence="6" id="KW-0547">Nucleotide-binding</keyword>
<evidence type="ECO:0000256" key="2">
    <source>
        <dbReference type="ARBA" id="ARBA00005417"/>
    </source>
</evidence>
<evidence type="ECO:0000256" key="4">
    <source>
        <dbReference type="ARBA" id="ARBA00022475"/>
    </source>
</evidence>
<dbReference type="Gene3D" id="3.40.50.300">
    <property type="entry name" value="P-loop containing nucleotide triphosphate hydrolases"/>
    <property type="match status" value="1"/>
</dbReference>
<dbReference type="InterPro" id="IPR017871">
    <property type="entry name" value="ABC_transporter-like_CS"/>
</dbReference>
<keyword evidence="3" id="KW-0813">Transport</keyword>
<dbReference type="PANTHER" id="PTHR24221">
    <property type="entry name" value="ATP-BINDING CASSETTE SUB-FAMILY B"/>
    <property type="match status" value="1"/>
</dbReference>
<name>A0A9D1GRD4_9MOLU</name>
<feature type="transmembrane region" description="Helical" evidence="10">
    <location>
        <begin position="133"/>
        <end position="151"/>
    </location>
</feature>
<dbReference type="GO" id="GO:0016887">
    <property type="term" value="F:ATP hydrolysis activity"/>
    <property type="evidence" value="ECO:0007669"/>
    <property type="project" value="InterPro"/>
</dbReference>
<feature type="domain" description="ABC transmembrane type-1" evidence="12">
    <location>
        <begin position="16"/>
        <end position="298"/>
    </location>
</feature>
<dbReference type="InterPro" id="IPR003593">
    <property type="entry name" value="AAA+_ATPase"/>
</dbReference>
<dbReference type="SMART" id="SM00382">
    <property type="entry name" value="AAA"/>
    <property type="match status" value="1"/>
</dbReference>
<accession>A0A9D1GRD4</accession>
<dbReference type="Proteomes" id="UP000886758">
    <property type="component" value="Unassembled WGS sequence"/>
</dbReference>
<dbReference type="FunFam" id="3.40.50.300:FF:000221">
    <property type="entry name" value="Multidrug ABC transporter ATP-binding protein"/>
    <property type="match status" value="1"/>
</dbReference>
<keyword evidence="9 10" id="KW-0472">Membrane</keyword>
<dbReference type="InterPro" id="IPR036640">
    <property type="entry name" value="ABC1_TM_sf"/>
</dbReference>
<dbReference type="PANTHER" id="PTHR24221:SF276">
    <property type="entry name" value="ABC TRANSPORTER, ATP-BINDING_PERMEASE PROTEIN"/>
    <property type="match status" value="1"/>
</dbReference>
<feature type="transmembrane region" description="Helical" evidence="10">
    <location>
        <begin position="52"/>
        <end position="73"/>
    </location>
</feature>
<protein>
    <submittedName>
        <fullName evidence="13">ABC transporter ATP-binding protein</fullName>
    </submittedName>
</protein>
<comment type="subcellular location">
    <subcellularLocation>
        <location evidence="1">Cell membrane</location>
        <topology evidence="1">Multi-pass membrane protein</topology>
    </subcellularLocation>
</comment>
<feature type="transmembrane region" description="Helical" evidence="10">
    <location>
        <begin position="275"/>
        <end position="296"/>
    </location>
</feature>
<evidence type="ECO:0000256" key="7">
    <source>
        <dbReference type="ARBA" id="ARBA00022840"/>
    </source>
</evidence>
<evidence type="ECO:0000256" key="9">
    <source>
        <dbReference type="ARBA" id="ARBA00023136"/>
    </source>
</evidence>
<feature type="domain" description="ABC transporter" evidence="11">
    <location>
        <begin position="331"/>
        <end position="562"/>
    </location>
</feature>
<keyword evidence="4" id="KW-1003">Cell membrane</keyword>
<comment type="caution">
    <text evidence="13">The sequence shown here is derived from an EMBL/GenBank/DDBJ whole genome shotgun (WGS) entry which is preliminary data.</text>
</comment>
<dbReference type="InterPro" id="IPR003439">
    <property type="entry name" value="ABC_transporter-like_ATP-bd"/>
</dbReference>
<feature type="transmembrane region" description="Helical" evidence="10">
    <location>
        <begin position="242"/>
        <end position="263"/>
    </location>
</feature>
<keyword evidence="5 10" id="KW-0812">Transmembrane</keyword>
<dbReference type="SUPFAM" id="SSF52540">
    <property type="entry name" value="P-loop containing nucleoside triphosphate hydrolases"/>
    <property type="match status" value="1"/>
</dbReference>
<dbReference type="GO" id="GO:0005524">
    <property type="term" value="F:ATP binding"/>
    <property type="evidence" value="ECO:0007669"/>
    <property type="project" value="UniProtKB-KW"/>
</dbReference>
<proteinExistence type="inferred from homology"/>
<dbReference type="PROSITE" id="PS00211">
    <property type="entry name" value="ABC_TRANSPORTER_1"/>
    <property type="match status" value="1"/>
</dbReference>
<evidence type="ECO:0000256" key="1">
    <source>
        <dbReference type="ARBA" id="ARBA00004651"/>
    </source>
</evidence>
<dbReference type="Pfam" id="PF00005">
    <property type="entry name" value="ABC_tran"/>
    <property type="match status" value="1"/>
</dbReference>
<dbReference type="InterPro" id="IPR011527">
    <property type="entry name" value="ABC1_TM_dom"/>
</dbReference>